<comment type="caution">
    <text evidence="2">The sequence shown here is derived from an EMBL/GenBank/DDBJ whole genome shotgun (WGS) entry which is preliminary data.</text>
</comment>
<dbReference type="AlphaFoldDB" id="A0AA41VE41"/>
<dbReference type="InterPro" id="IPR003428">
    <property type="entry name" value="MAM33"/>
</dbReference>
<protein>
    <submittedName>
        <fullName evidence="2">Uncharacterized protein</fullName>
    </submittedName>
</protein>
<feature type="compositionally biased region" description="Low complexity" evidence="1">
    <location>
        <begin position="236"/>
        <end position="253"/>
    </location>
</feature>
<dbReference type="InterPro" id="IPR036561">
    <property type="entry name" value="MAM33_sf"/>
</dbReference>
<feature type="compositionally biased region" description="Basic and acidic residues" evidence="1">
    <location>
        <begin position="133"/>
        <end position="145"/>
    </location>
</feature>
<evidence type="ECO:0000256" key="1">
    <source>
        <dbReference type="SAM" id="MobiDB-lite"/>
    </source>
</evidence>
<evidence type="ECO:0000313" key="3">
    <source>
        <dbReference type="Proteomes" id="UP001177140"/>
    </source>
</evidence>
<reference evidence="2" key="1">
    <citation type="submission" date="2022-03" db="EMBL/GenBank/DDBJ databases">
        <title>A functionally conserved STORR gene fusion in Papaver species that diverged 16.8 million years ago.</title>
        <authorList>
            <person name="Catania T."/>
        </authorList>
    </citation>
    <scope>NUCLEOTIDE SEQUENCE</scope>
    <source>
        <strain evidence="2">S-191538</strain>
    </source>
</reference>
<feature type="region of interest" description="Disordered" evidence="1">
    <location>
        <begin position="236"/>
        <end position="256"/>
    </location>
</feature>
<organism evidence="2 3">
    <name type="scientific">Papaver nudicaule</name>
    <name type="common">Iceland poppy</name>
    <dbReference type="NCBI Taxonomy" id="74823"/>
    <lineage>
        <taxon>Eukaryota</taxon>
        <taxon>Viridiplantae</taxon>
        <taxon>Streptophyta</taxon>
        <taxon>Embryophyta</taxon>
        <taxon>Tracheophyta</taxon>
        <taxon>Spermatophyta</taxon>
        <taxon>Magnoliopsida</taxon>
        <taxon>Ranunculales</taxon>
        <taxon>Papaveraceae</taxon>
        <taxon>Papaveroideae</taxon>
        <taxon>Papaver</taxon>
    </lineage>
</organism>
<dbReference type="PANTHER" id="PTHR10826">
    <property type="entry name" value="COMPLEMENT COMPONENT 1"/>
    <property type="match status" value="1"/>
</dbReference>
<sequence length="442" mass="50558">MAIFCKIITNAIAPLATRTRKNYSSYVLITTTPLKNSTISCGCGPYREVRFSSLAKKRPTSSYQVRCAAEKAPDVDTVLVETPSEFPFNIEDKPGDQTVILTRYCRWDHVRVVVHMPNHHSSTTTTTTVDVNNEEKSGNESDRQSSIRLVVTSTNFKGTTLEYGVIAYPDDFSIDSFCVKYANSPDEENIYYIGTDYAKLDKDLQKEFKRYLKLRGIIPSTTKFLHEYMANRDMYSSDSSKSYPTTTTTNQSTPESLLTPFLNEEGIPADPIVEQYRKDGHPLVSIEDIRNSGKHPDDFVWFPYPYHRTEKLLYIEVPTKGLYISERELEVLEYEDDSNLSLDGEAFVDGEAYQESPYRCLPRKAFGDPPVISEEIDKILYPDLKHATDPNRASKGSKVALQPYYDAINKMFYPHLHGRGDNVEMTDEMSAEEREWYQVYCM</sequence>
<keyword evidence="3" id="KW-1185">Reference proteome</keyword>
<dbReference type="Gene3D" id="3.10.280.10">
    <property type="entry name" value="Mitochondrial glycoprotein"/>
    <property type="match status" value="1"/>
</dbReference>
<gene>
    <name evidence="2" type="ORF">MKW94_008400</name>
</gene>
<accession>A0AA41VE41</accession>
<evidence type="ECO:0000313" key="2">
    <source>
        <dbReference type="EMBL" id="MCL7039547.1"/>
    </source>
</evidence>
<dbReference type="Proteomes" id="UP001177140">
    <property type="component" value="Unassembled WGS sequence"/>
</dbReference>
<dbReference type="EMBL" id="JAJJMA010202333">
    <property type="protein sequence ID" value="MCL7039547.1"/>
    <property type="molecule type" value="Genomic_DNA"/>
</dbReference>
<proteinExistence type="predicted"/>
<dbReference type="SUPFAM" id="SSF54529">
    <property type="entry name" value="Mitochondrial glycoprotein MAM33-like"/>
    <property type="match status" value="1"/>
</dbReference>
<dbReference type="GO" id="GO:0005759">
    <property type="term" value="C:mitochondrial matrix"/>
    <property type="evidence" value="ECO:0007669"/>
    <property type="project" value="InterPro"/>
</dbReference>
<dbReference type="Pfam" id="PF02330">
    <property type="entry name" value="MAM33"/>
    <property type="match status" value="1"/>
</dbReference>
<feature type="region of interest" description="Disordered" evidence="1">
    <location>
        <begin position="119"/>
        <end position="145"/>
    </location>
</feature>
<name>A0AA41VE41_PAPNU</name>
<dbReference type="PANTHER" id="PTHR10826:SF41">
    <property type="entry name" value="MITOCHONDRIAL GLYCOPROTEIN FAMILY PROTEIN"/>
    <property type="match status" value="1"/>
</dbReference>